<name>A0A1H9VTV6_9PSEU</name>
<dbReference type="SUPFAM" id="SSF141571">
    <property type="entry name" value="Pentapeptide repeat-like"/>
    <property type="match status" value="1"/>
</dbReference>
<evidence type="ECO:0008006" key="3">
    <source>
        <dbReference type="Google" id="ProtNLM"/>
    </source>
</evidence>
<accession>A0A1H9VTV6</accession>
<dbReference type="EMBL" id="FOGI01000009">
    <property type="protein sequence ID" value="SES24979.1"/>
    <property type="molecule type" value="Genomic_DNA"/>
</dbReference>
<dbReference type="Gene3D" id="2.160.20.80">
    <property type="entry name" value="E3 ubiquitin-protein ligase SopA"/>
    <property type="match status" value="1"/>
</dbReference>
<keyword evidence="2" id="KW-1185">Reference proteome</keyword>
<protein>
    <recommendedName>
        <fullName evidence="3">Pentapeptide repeat-containing protein</fullName>
    </recommendedName>
</protein>
<proteinExistence type="predicted"/>
<evidence type="ECO:0000313" key="1">
    <source>
        <dbReference type="EMBL" id="SES24979.1"/>
    </source>
</evidence>
<dbReference type="STRING" id="155974.SAMN04487818_10971"/>
<dbReference type="AlphaFoldDB" id="A0A1H9VTV6"/>
<evidence type="ECO:0000313" key="2">
    <source>
        <dbReference type="Proteomes" id="UP000199051"/>
    </source>
</evidence>
<sequence>MQESFAGLDVDHFDAMSARFDRCAFDNTRIRRACFGSGIEVTEYVDCSFDGAHISAPSPGVARFERCTFRGSRLVKWLCDSVEFIDCVFTGRISEVNFTAAVPPMDARLIGRTTNRFERNDFSAATLAHVAFRDGIDLLDQRLPTTGSYLVEDGDVVIPKMLALARAWPESRAKDAVVAHLETKSLYRGVRQRHVLFTAASWEGKAFAGLDGYERLVDLARLAGA</sequence>
<reference evidence="2" key="1">
    <citation type="submission" date="2016-10" db="EMBL/GenBank/DDBJ databases">
        <authorList>
            <person name="Varghese N."/>
            <person name="Submissions S."/>
        </authorList>
    </citation>
    <scope>NUCLEOTIDE SEQUENCE [LARGE SCALE GENOMIC DNA]</scope>
    <source>
        <strain evidence="2">DSM 44260</strain>
    </source>
</reference>
<dbReference type="Proteomes" id="UP000199051">
    <property type="component" value="Unassembled WGS sequence"/>
</dbReference>
<organism evidence="1 2">
    <name type="scientific">Actinokineospora terrae</name>
    <dbReference type="NCBI Taxonomy" id="155974"/>
    <lineage>
        <taxon>Bacteria</taxon>
        <taxon>Bacillati</taxon>
        <taxon>Actinomycetota</taxon>
        <taxon>Actinomycetes</taxon>
        <taxon>Pseudonocardiales</taxon>
        <taxon>Pseudonocardiaceae</taxon>
        <taxon>Actinokineospora</taxon>
    </lineage>
</organism>
<gene>
    <name evidence="1" type="ORF">SAMN04487818_10971</name>
</gene>